<keyword evidence="3" id="KW-0812">Transmembrane</keyword>
<evidence type="ECO:0000256" key="5">
    <source>
        <dbReference type="ARBA" id="ARBA00023136"/>
    </source>
</evidence>
<dbReference type="GO" id="GO:0007165">
    <property type="term" value="P:signal transduction"/>
    <property type="evidence" value="ECO:0007669"/>
    <property type="project" value="UniProtKB-KW"/>
</dbReference>
<evidence type="ECO:0000313" key="8">
    <source>
        <dbReference type="Proteomes" id="UP000078541"/>
    </source>
</evidence>
<dbReference type="STRING" id="34720.A0A151JUI6"/>
<protein>
    <recommendedName>
        <fullName evidence="6">Gustatory receptor</fullName>
    </recommendedName>
</protein>
<dbReference type="PANTHER" id="PTHR21301:SF10">
    <property type="entry name" value="REVERSE TRANSCRIPTASE DOMAIN-CONTAINING PROTEIN"/>
    <property type="match status" value="1"/>
</dbReference>
<reference evidence="7 8" key="1">
    <citation type="submission" date="2016-03" db="EMBL/GenBank/DDBJ databases">
        <title>Trachymyrmex septentrionalis WGS genome.</title>
        <authorList>
            <person name="Nygaard S."/>
            <person name="Hu H."/>
            <person name="Boomsma J."/>
            <person name="Zhang G."/>
        </authorList>
    </citation>
    <scope>NUCLEOTIDE SEQUENCE [LARGE SCALE GENOMIC DNA]</scope>
    <source>
        <strain evidence="7">Tsep2-gDNA-1</strain>
        <tissue evidence="7">Whole body</tissue>
    </source>
</reference>
<dbReference type="InterPro" id="IPR035901">
    <property type="entry name" value="GIY-YIG_endonuc_sf"/>
</dbReference>
<comment type="subcellular location">
    <subcellularLocation>
        <location evidence="1 6">Cell membrane</location>
        <topology evidence="1 6">Multi-pass membrane protein</topology>
    </subcellularLocation>
</comment>
<evidence type="ECO:0000256" key="4">
    <source>
        <dbReference type="ARBA" id="ARBA00022989"/>
    </source>
</evidence>
<evidence type="ECO:0000256" key="3">
    <source>
        <dbReference type="ARBA" id="ARBA00022692"/>
    </source>
</evidence>
<name>A0A151JUI6_9HYME</name>
<dbReference type="GO" id="GO:0005886">
    <property type="term" value="C:plasma membrane"/>
    <property type="evidence" value="ECO:0007669"/>
    <property type="project" value="UniProtKB-SubCell"/>
</dbReference>
<keyword evidence="6" id="KW-0675">Receptor</keyword>
<comment type="similarity">
    <text evidence="6">Belongs to the insect chemoreceptor superfamily. Gustatory receptor (GR) family.</text>
</comment>
<dbReference type="EMBL" id="KQ981774">
    <property type="protein sequence ID" value="KYN35810.1"/>
    <property type="molecule type" value="Genomic_DNA"/>
</dbReference>
<keyword evidence="6" id="KW-0807">Transducer</keyword>
<comment type="function">
    <text evidence="6">Gustatory receptor which mediates acceptance or avoidance behavior, depending on its substrates.</text>
</comment>
<keyword evidence="8" id="KW-1185">Reference proteome</keyword>
<keyword evidence="5 6" id="KW-0472">Membrane</keyword>
<evidence type="ECO:0000313" key="7">
    <source>
        <dbReference type="EMBL" id="KYN35810.1"/>
    </source>
</evidence>
<evidence type="ECO:0000256" key="2">
    <source>
        <dbReference type="ARBA" id="ARBA00022475"/>
    </source>
</evidence>
<keyword evidence="2 6" id="KW-1003">Cell membrane</keyword>
<dbReference type="Gene3D" id="3.40.1440.10">
    <property type="entry name" value="GIY-YIG endonuclease"/>
    <property type="match status" value="1"/>
</dbReference>
<dbReference type="InterPro" id="IPR013604">
    <property type="entry name" value="7TM_chemorcpt"/>
</dbReference>
<dbReference type="Pfam" id="PF08395">
    <property type="entry name" value="7tm_7"/>
    <property type="match status" value="1"/>
</dbReference>
<evidence type="ECO:0000256" key="6">
    <source>
        <dbReference type="RuleBase" id="RU363108"/>
    </source>
</evidence>
<proteinExistence type="inferred from homology"/>
<organism evidence="7 8">
    <name type="scientific">Trachymyrmex septentrionalis</name>
    <dbReference type="NCBI Taxonomy" id="34720"/>
    <lineage>
        <taxon>Eukaryota</taxon>
        <taxon>Metazoa</taxon>
        <taxon>Ecdysozoa</taxon>
        <taxon>Arthropoda</taxon>
        <taxon>Hexapoda</taxon>
        <taxon>Insecta</taxon>
        <taxon>Pterygota</taxon>
        <taxon>Neoptera</taxon>
        <taxon>Endopterygota</taxon>
        <taxon>Hymenoptera</taxon>
        <taxon>Apocrita</taxon>
        <taxon>Aculeata</taxon>
        <taxon>Formicoidea</taxon>
        <taxon>Formicidae</taxon>
        <taxon>Myrmicinae</taxon>
        <taxon>Trachymyrmex</taxon>
    </lineage>
</organism>
<dbReference type="Proteomes" id="UP000078541">
    <property type="component" value="Unassembled WGS sequence"/>
</dbReference>
<sequence>MVRTKSISEREKTAKLIVKTSASIRKKHRALKTDIMENEIVLEKQLKRIIKPLKQIAGNTERGGKPFETKYSALGSMLTRWKTKGHIKDSEYRTLYCSDGSLPRAYGLPKIHKPGCPLRIIVSSVGSPLYSLATFLHNRLFKIIPKADSYIKNSFELVPPNSSLSFYNYKSNHDINLLAVNDANCCFSIVAEGRHSDAGFANSNLAHLLDTSSLQLPPVRHLDNTGIEFPSMSCDKENRKQLEIFLFQLLHRPLEFSVCGLFSLDQTLVTSLSKSFLPNSNMFHCKLAFSITNTLKNCIKRGKDKLELHSNENVVPYVYKISCDDCDASYVGQTKRKLGTRLREHISDINIKTDSSSVISNHRVNFNQNFRWNDVKILDSESSYNKRLI</sequence>
<dbReference type="GO" id="GO:0050909">
    <property type="term" value="P:sensory perception of taste"/>
    <property type="evidence" value="ECO:0007669"/>
    <property type="project" value="InterPro"/>
</dbReference>
<keyword evidence="4" id="KW-1133">Transmembrane helix</keyword>
<dbReference type="CDD" id="cd10442">
    <property type="entry name" value="GIY-YIG_PLEs"/>
    <property type="match status" value="1"/>
</dbReference>
<dbReference type="PANTHER" id="PTHR21301">
    <property type="entry name" value="REVERSE TRANSCRIPTASE"/>
    <property type="match status" value="1"/>
</dbReference>
<gene>
    <name evidence="7" type="ORF">ALC56_09834</name>
</gene>
<dbReference type="AlphaFoldDB" id="A0A151JUI6"/>
<accession>A0A151JUI6</accession>
<evidence type="ECO:0000256" key="1">
    <source>
        <dbReference type="ARBA" id="ARBA00004651"/>
    </source>
</evidence>